<proteinExistence type="predicted"/>
<evidence type="ECO:0000313" key="2">
    <source>
        <dbReference type="RefSeq" id="XP_075095160.1"/>
    </source>
</evidence>
<gene>
    <name evidence="2" type="primary">LOC142173463</name>
</gene>
<reference evidence="1" key="1">
    <citation type="journal article" date="2014" name="Nat. Commun.">
        <title>The tobacco genome sequence and its comparison with those of tomato and potato.</title>
        <authorList>
            <person name="Sierro N."/>
            <person name="Battey J.N."/>
            <person name="Ouadi S."/>
            <person name="Bakaher N."/>
            <person name="Bovet L."/>
            <person name="Willig A."/>
            <person name="Goepfert S."/>
            <person name="Peitsch M.C."/>
            <person name="Ivanov N.V."/>
        </authorList>
    </citation>
    <scope>NUCLEOTIDE SEQUENCE [LARGE SCALE GENOMIC DNA]</scope>
</reference>
<protein>
    <submittedName>
        <fullName evidence="2">Uncharacterized protein LOC142173463</fullName>
    </submittedName>
</protein>
<reference evidence="2" key="2">
    <citation type="submission" date="2025-08" db="UniProtKB">
        <authorList>
            <consortium name="RefSeq"/>
        </authorList>
    </citation>
    <scope>IDENTIFICATION</scope>
    <source>
        <tissue evidence="2">Leaf</tissue>
    </source>
</reference>
<evidence type="ECO:0000313" key="1">
    <source>
        <dbReference type="Proteomes" id="UP000790787"/>
    </source>
</evidence>
<accession>A0AC58TD73</accession>
<dbReference type="RefSeq" id="XP_075095160.1">
    <property type="nucleotide sequence ID" value="XM_075239059.1"/>
</dbReference>
<name>A0AC58TD73_TOBAC</name>
<keyword evidence="1" id="KW-1185">Reference proteome</keyword>
<sequence length="283" mass="32186">MAITDEDNNLSPDNASPTSSATRFSTINHNHPLYLQPTDTPGKRKLGFVDGRYPKSKFESELHDQWEKVWEDLKERFDKVNGSRVLHLHTEIHNLTQGTMTVADYFSKLRDLWDEFDALIPCPGCPCPESKKYTAHFKYHRLLQFLMGLNDSYSQARSQIMMMSPVPNINKAYSLLVDLESQRSLENFTQVVQVAEVPEGTAMFSNRGPVAARRNPRPQKKIPQCEYCHYKGHTKENYYKLIGYPSDFKSRKKGGSPGVYGNYASSTVGHVPGDACKFTNNNP</sequence>
<organism evidence="1 2">
    <name type="scientific">Nicotiana tabacum</name>
    <name type="common">Common tobacco</name>
    <dbReference type="NCBI Taxonomy" id="4097"/>
    <lineage>
        <taxon>Eukaryota</taxon>
        <taxon>Viridiplantae</taxon>
        <taxon>Streptophyta</taxon>
        <taxon>Embryophyta</taxon>
        <taxon>Tracheophyta</taxon>
        <taxon>Spermatophyta</taxon>
        <taxon>Magnoliopsida</taxon>
        <taxon>eudicotyledons</taxon>
        <taxon>Gunneridae</taxon>
        <taxon>Pentapetalae</taxon>
        <taxon>asterids</taxon>
        <taxon>lamiids</taxon>
        <taxon>Solanales</taxon>
        <taxon>Solanaceae</taxon>
        <taxon>Nicotianoideae</taxon>
        <taxon>Nicotianeae</taxon>
        <taxon>Nicotiana</taxon>
    </lineage>
</organism>
<dbReference type="Proteomes" id="UP000790787">
    <property type="component" value="Chromosome 19"/>
</dbReference>